<sequence>MAKQNYLMKFLWVKFLIILALAAGLYMVIQLTKPKPQSTVVYLVRHAEKITGDNAGRDPQLSPAGKARAKTLAAMLANKHINKIFSSDYARTRGTAAPLAKELGLDIQIYDPRDLPALATLIKSKPETYLVVGHSNTIPQTVLALGGDDSPPIEEASEYDRLYIVKIDKNGHVQSQLQRYGKRYKSASE</sequence>
<dbReference type="EMBL" id="DRMJ01000386">
    <property type="protein sequence ID" value="HHL43430.1"/>
    <property type="molecule type" value="Genomic_DNA"/>
</dbReference>
<dbReference type="SMART" id="SM00855">
    <property type="entry name" value="PGAM"/>
    <property type="match status" value="1"/>
</dbReference>
<dbReference type="InterPro" id="IPR013078">
    <property type="entry name" value="His_Pase_superF_clade-1"/>
</dbReference>
<evidence type="ECO:0000313" key="2">
    <source>
        <dbReference type="EMBL" id="HHL43430.1"/>
    </source>
</evidence>
<keyword evidence="1" id="KW-1133">Transmembrane helix</keyword>
<dbReference type="CDD" id="cd07040">
    <property type="entry name" value="HP"/>
    <property type="match status" value="1"/>
</dbReference>
<protein>
    <submittedName>
        <fullName evidence="2">Histidine phosphatase family protein</fullName>
    </submittedName>
</protein>
<reference evidence="2" key="1">
    <citation type="journal article" date="2020" name="mSystems">
        <title>Genome- and Community-Level Interaction Insights into Carbon Utilization and Element Cycling Functions of Hydrothermarchaeota in Hydrothermal Sediment.</title>
        <authorList>
            <person name="Zhou Z."/>
            <person name="Liu Y."/>
            <person name="Xu W."/>
            <person name="Pan J."/>
            <person name="Luo Z.H."/>
            <person name="Li M."/>
        </authorList>
    </citation>
    <scope>NUCLEOTIDE SEQUENCE [LARGE SCALE GENOMIC DNA]</scope>
    <source>
        <strain evidence="2">HyVt-485</strain>
    </source>
</reference>
<name>A0A7C5LVS3_9PROT</name>
<keyword evidence="1" id="KW-0812">Transmembrane</keyword>
<gene>
    <name evidence="2" type="ORF">ENJ42_07430</name>
</gene>
<evidence type="ECO:0000256" key="1">
    <source>
        <dbReference type="SAM" id="Phobius"/>
    </source>
</evidence>
<dbReference type="Proteomes" id="UP000885830">
    <property type="component" value="Unassembled WGS sequence"/>
</dbReference>
<dbReference type="Pfam" id="PF00300">
    <property type="entry name" value="His_Phos_1"/>
    <property type="match status" value="1"/>
</dbReference>
<organism evidence="2">
    <name type="scientific">Hellea balneolensis</name>
    <dbReference type="NCBI Taxonomy" id="287478"/>
    <lineage>
        <taxon>Bacteria</taxon>
        <taxon>Pseudomonadati</taxon>
        <taxon>Pseudomonadota</taxon>
        <taxon>Alphaproteobacteria</taxon>
        <taxon>Maricaulales</taxon>
        <taxon>Robiginitomaculaceae</taxon>
        <taxon>Hellea</taxon>
    </lineage>
</organism>
<dbReference type="GO" id="GO:0005737">
    <property type="term" value="C:cytoplasm"/>
    <property type="evidence" value="ECO:0007669"/>
    <property type="project" value="TreeGrafter"/>
</dbReference>
<dbReference type="GO" id="GO:0016791">
    <property type="term" value="F:phosphatase activity"/>
    <property type="evidence" value="ECO:0007669"/>
    <property type="project" value="TreeGrafter"/>
</dbReference>
<dbReference type="AlphaFoldDB" id="A0A7C5LVS3"/>
<keyword evidence="1" id="KW-0472">Membrane</keyword>
<accession>A0A7C5LVS3</accession>
<dbReference type="PANTHER" id="PTHR48100:SF1">
    <property type="entry name" value="HISTIDINE PHOSPHATASE FAMILY PROTEIN-RELATED"/>
    <property type="match status" value="1"/>
</dbReference>
<dbReference type="InterPro" id="IPR029033">
    <property type="entry name" value="His_PPase_superfam"/>
</dbReference>
<dbReference type="PANTHER" id="PTHR48100">
    <property type="entry name" value="BROAD-SPECIFICITY PHOSPHATASE YOR283W-RELATED"/>
    <property type="match status" value="1"/>
</dbReference>
<dbReference type="SUPFAM" id="SSF53254">
    <property type="entry name" value="Phosphoglycerate mutase-like"/>
    <property type="match status" value="1"/>
</dbReference>
<proteinExistence type="predicted"/>
<comment type="caution">
    <text evidence="2">The sequence shown here is derived from an EMBL/GenBank/DDBJ whole genome shotgun (WGS) entry which is preliminary data.</text>
</comment>
<dbReference type="InterPro" id="IPR050275">
    <property type="entry name" value="PGM_Phosphatase"/>
</dbReference>
<feature type="transmembrane region" description="Helical" evidence="1">
    <location>
        <begin position="12"/>
        <end position="29"/>
    </location>
</feature>
<dbReference type="Gene3D" id="3.40.50.1240">
    <property type="entry name" value="Phosphoglycerate mutase-like"/>
    <property type="match status" value="1"/>
</dbReference>